<dbReference type="SMART" id="SM00834">
    <property type="entry name" value="CxxC_CXXC_SSSS"/>
    <property type="match status" value="1"/>
</dbReference>
<evidence type="ECO:0000313" key="2">
    <source>
        <dbReference type="EMBL" id="MBB5224177.1"/>
    </source>
</evidence>
<dbReference type="InterPro" id="IPR013429">
    <property type="entry name" value="Regulatory_FmdB_Zinc_ribbon"/>
</dbReference>
<protein>
    <submittedName>
        <fullName evidence="2">Putative FmdB family regulatory protein</fullName>
    </submittedName>
</protein>
<sequence>MPLYDFVCGDCGPFRAWAVIRASDAAAECPDCGTGCSRMLSAPGISTMHVALRSAMARSERSIDEPKVVKRSHLAGCGCSMCRPSAPSVASRWKIGH</sequence>
<accession>A0A840SQ60</accession>
<dbReference type="Proteomes" id="UP000549457">
    <property type="component" value="Unassembled WGS sequence"/>
</dbReference>
<keyword evidence="3" id="KW-1185">Reference proteome</keyword>
<name>A0A840SQ60_9RHOB</name>
<proteinExistence type="predicted"/>
<dbReference type="RefSeq" id="WP_184154529.1">
    <property type="nucleotide sequence ID" value="NZ_JACHFM010000005.1"/>
</dbReference>
<comment type="caution">
    <text evidence="2">The sequence shown here is derived from an EMBL/GenBank/DDBJ whole genome shotgun (WGS) entry which is preliminary data.</text>
</comment>
<evidence type="ECO:0000259" key="1">
    <source>
        <dbReference type="SMART" id="SM00834"/>
    </source>
</evidence>
<reference evidence="2 3" key="1">
    <citation type="submission" date="2020-08" db="EMBL/GenBank/DDBJ databases">
        <title>Genomic Encyclopedia of Type Strains, Phase IV (KMG-IV): sequencing the most valuable type-strain genomes for metagenomic binning, comparative biology and taxonomic classification.</title>
        <authorList>
            <person name="Goeker M."/>
        </authorList>
    </citation>
    <scope>NUCLEOTIDE SEQUENCE [LARGE SCALE GENOMIC DNA]</scope>
    <source>
        <strain evidence="2 3">DSM 101730</strain>
    </source>
</reference>
<feature type="domain" description="Putative regulatory protein FmdB zinc ribbon" evidence="1">
    <location>
        <begin position="1"/>
        <end position="41"/>
    </location>
</feature>
<dbReference type="AlphaFoldDB" id="A0A840SQ60"/>
<dbReference type="Pfam" id="PF09723">
    <property type="entry name" value="Zn_ribbon_8"/>
    <property type="match status" value="1"/>
</dbReference>
<dbReference type="EMBL" id="JACHFM010000005">
    <property type="protein sequence ID" value="MBB5224177.1"/>
    <property type="molecule type" value="Genomic_DNA"/>
</dbReference>
<organism evidence="2 3">
    <name type="scientific">Amaricoccus macauensis</name>
    <dbReference type="NCBI Taxonomy" id="57001"/>
    <lineage>
        <taxon>Bacteria</taxon>
        <taxon>Pseudomonadati</taxon>
        <taxon>Pseudomonadota</taxon>
        <taxon>Alphaproteobacteria</taxon>
        <taxon>Rhodobacterales</taxon>
        <taxon>Paracoccaceae</taxon>
        <taxon>Amaricoccus</taxon>
    </lineage>
</organism>
<evidence type="ECO:0000313" key="3">
    <source>
        <dbReference type="Proteomes" id="UP000549457"/>
    </source>
</evidence>
<dbReference type="NCBIfam" id="TIGR02605">
    <property type="entry name" value="CxxC_CxxC_SSSS"/>
    <property type="match status" value="1"/>
</dbReference>
<gene>
    <name evidence="2" type="ORF">HNP73_004138</name>
</gene>